<dbReference type="GO" id="GO:0005778">
    <property type="term" value="C:peroxisomal membrane"/>
    <property type="evidence" value="ECO:0007669"/>
    <property type="project" value="UniProtKB-SubCell"/>
</dbReference>
<feature type="non-terminal residue" evidence="19">
    <location>
        <position position="177"/>
    </location>
</feature>
<keyword evidence="5" id="KW-0813">Transport</keyword>
<dbReference type="OrthoDB" id="107372at2759"/>
<evidence type="ECO:0000313" key="20">
    <source>
        <dbReference type="Proteomes" id="UP000789572"/>
    </source>
</evidence>
<dbReference type="GO" id="GO:0016562">
    <property type="term" value="P:protein import into peroxisome matrix, receptor recycling"/>
    <property type="evidence" value="ECO:0007669"/>
    <property type="project" value="UniProtKB-ARBA"/>
</dbReference>
<dbReference type="InterPro" id="IPR013083">
    <property type="entry name" value="Znf_RING/FYVE/PHD"/>
</dbReference>
<feature type="transmembrane region" description="Helical" evidence="17">
    <location>
        <begin position="75"/>
        <end position="97"/>
    </location>
</feature>
<dbReference type="InterPro" id="IPR006845">
    <property type="entry name" value="Pex_N"/>
</dbReference>
<dbReference type="InterPro" id="IPR017375">
    <property type="entry name" value="PEX12"/>
</dbReference>
<keyword evidence="11 17" id="KW-1133">Transmembrane helix</keyword>
<keyword evidence="20" id="KW-1185">Reference proteome</keyword>
<dbReference type="PANTHER" id="PTHR12888">
    <property type="entry name" value="PEROXISOME ASSEMBLY PROTEIN 12 PEROXIN-12"/>
    <property type="match status" value="1"/>
</dbReference>
<evidence type="ECO:0000313" key="19">
    <source>
        <dbReference type="EMBL" id="CAG8673615.1"/>
    </source>
</evidence>
<reference evidence="19" key="1">
    <citation type="submission" date="2021-06" db="EMBL/GenBank/DDBJ databases">
        <authorList>
            <person name="Kallberg Y."/>
            <person name="Tangrot J."/>
            <person name="Rosling A."/>
        </authorList>
    </citation>
    <scope>NUCLEOTIDE SEQUENCE</scope>
    <source>
        <strain evidence="19">IA702</strain>
    </source>
</reference>
<evidence type="ECO:0000256" key="3">
    <source>
        <dbReference type="ARBA" id="ARBA00008704"/>
    </source>
</evidence>
<comment type="pathway">
    <text evidence="2">Protein modification; protein ubiquitination.</text>
</comment>
<dbReference type="InterPro" id="IPR001841">
    <property type="entry name" value="Znf_RING"/>
</dbReference>
<keyword evidence="10" id="KW-0653">Protein transport</keyword>
<organism evidence="19 20">
    <name type="scientific">Paraglomus occultum</name>
    <dbReference type="NCBI Taxonomy" id="144539"/>
    <lineage>
        <taxon>Eukaryota</taxon>
        <taxon>Fungi</taxon>
        <taxon>Fungi incertae sedis</taxon>
        <taxon>Mucoromycota</taxon>
        <taxon>Glomeromycotina</taxon>
        <taxon>Glomeromycetes</taxon>
        <taxon>Paraglomerales</taxon>
        <taxon>Paraglomeraceae</taxon>
        <taxon>Paraglomus</taxon>
    </lineage>
</organism>
<dbReference type="EMBL" id="CAJVPJ010007126">
    <property type="protein sequence ID" value="CAG8673615.1"/>
    <property type="molecule type" value="Genomic_DNA"/>
</dbReference>
<accession>A0A9N9EG58</accession>
<dbReference type="Proteomes" id="UP000789572">
    <property type="component" value="Unassembled WGS sequence"/>
</dbReference>
<keyword evidence="7" id="KW-0479">Metal-binding</keyword>
<evidence type="ECO:0000256" key="6">
    <source>
        <dbReference type="ARBA" id="ARBA00022692"/>
    </source>
</evidence>
<feature type="non-terminal residue" evidence="19">
    <location>
        <position position="1"/>
    </location>
</feature>
<evidence type="ECO:0000259" key="18">
    <source>
        <dbReference type="PROSITE" id="PS50089"/>
    </source>
</evidence>
<evidence type="ECO:0000256" key="17">
    <source>
        <dbReference type="SAM" id="Phobius"/>
    </source>
</evidence>
<evidence type="ECO:0000256" key="16">
    <source>
        <dbReference type="PROSITE-ProRule" id="PRU00175"/>
    </source>
</evidence>
<keyword evidence="6 17" id="KW-0812">Transmembrane</keyword>
<gene>
    <name evidence="19" type="ORF">POCULU_LOCUS11109</name>
</gene>
<evidence type="ECO:0000256" key="13">
    <source>
        <dbReference type="ARBA" id="ARBA00023140"/>
    </source>
</evidence>
<keyword evidence="13" id="KW-0576">Peroxisome</keyword>
<proteinExistence type="inferred from homology"/>
<comment type="subunit">
    <text evidence="15">Component of the PEX2-PEX10-PEX12 retrotranslocation channel, composed of PEX2, PEX10 and PEX12.</text>
</comment>
<evidence type="ECO:0000256" key="2">
    <source>
        <dbReference type="ARBA" id="ARBA00004906"/>
    </source>
</evidence>
<feature type="domain" description="RING-type" evidence="18">
    <location>
        <begin position="142"/>
        <end position="177"/>
    </location>
</feature>
<evidence type="ECO:0000256" key="15">
    <source>
        <dbReference type="ARBA" id="ARBA00034505"/>
    </source>
</evidence>
<dbReference type="GO" id="GO:0004842">
    <property type="term" value="F:ubiquitin-protein transferase activity"/>
    <property type="evidence" value="ECO:0007669"/>
    <property type="project" value="TreeGrafter"/>
</dbReference>
<dbReference type="SUPFAM" id="SSF57850">
    <property type="entry name" value="RING/U-box"/>
    <property type="match status" value="1"/>
</dbReference>
<keyword evidence="12 17" id="KW-0472">Membrane</keyword>
<dbReference type="GO" id="GO:0008270">
    <property type="term" value="F:zinc ion binding"/>
    <property type="evidence" value="ECO:0007669"/>
    <property type="project" value="UniProtKB-KW"/>
</dbReference>
<comment type="subcellular location">
    <subcellularLocation>
        <location evidence="1">Peroxisome membrane</location>
        <topology evidence="1">Multi-pass membrane protein</topology>
    </subcellularLocation>
</comment>
<dbReference type="Pfam" id="PF13923">
    <property type="entry name" value="zf-C3HC4_2"/>
    <property type="match status" value="1"/>
</dbReference>
<evidence type="ECO:0000256" key="5">
    <source>
        <dbReference type="ARBA" id="ARBA00022448"/>
    </source>
</evidence>
<evidence type="ECO:0000256" key="8">
    <source>
        <dbReference type="ARBA" id="ARBA00022771"/>
    </source>
</evidence>
<dbReference type="GO" id="GO:0006513">
    <property type="term" value="P:protein monoubiquitination"/>
    <property type="evidence" value="ECO:0007669"/>
    <property type="project" value="TreeGrafter"/>
</dbReference>
<dbReference type="GO" id="GO:1990429">
    <property type="term" value="C:peroxisomal importomer complex"/>
    <property type="evidence" value="ECO:0007669"/>
    <property type="project" value="TreeGrafter"/>
</dbReference>
<dbReference type="PROSITE" id="PS50089">
    <property type="entry name" value="ZF_RING_2"/>
    <property type="match status" value="1"/>
</dbReference>
<evidence type="ECO:0000256" key="1">
    <source>
        <dbReference type="ARBA" id="ARBA00004585"/>
    </source>
</evidence>
<evidence type="ECO:0000256" key="10">
    <source>
        <dbReference type="ARBA" id="ARBA00022927"/>
    </source>
</evidence>
<dbReference type="Pfam" id="PF04757">
    <property type="entry name" value="Pex2_Pex12"/>
    <property type="match status" value="1"/>
</dbReference>
<keyword evidence="9" id="KW-0862">Zinc</keyword>
<evidence type="ECO:0000256" key="9">
    <source>
        <dbReference type="ARBA" id="ARBA00022833"/>
    </source>
</evidence>
<evidence type="ECO:0000256" key="11">
    <source>
        <dbReference type="ARBA" id="ARBA00022989"/>
    </source>
</evidence>
<protein>
    <recommendedName>
        <fullName evidence="4">Peroxisome assembly protein 12</fullName>
    </recommendedName>
    <alternativeName>
        <fullName evidence="14">Peroxin-12</fullName>
    </alternativeName>
</protein>
<dbReference type="PANTHER" id="PTHR12888:SF0">
    <property type="entry name" value="PEROXISOME ASSEMBLY PROTEIN 12"/>
    <property type="match status" value="1"/>
</dbReference>
<evidence type="ECO:0000256" key="4">
    <source>
        <dbReference type="ARBA" id="ARBA00018980"/>
    </source>
</evidence>
<feature type="transmembrane region" description="Helical" evidence="17">
    <location>
        <begin position="6"/>
        <end position="23"/>
    </location>
</feature>
<evidence type="ECO:0000256" key="14">
    <source>
        <dbReference type="ARBA" id="ARBA00029692"/>
    </source>
</evidence>
<dbReference type="AlphaFoldDB" id="A0A9N9EG58"/>
<comment type="caution">
    <text evidence="19">The sequence shown here is derived from an EMBL/GenBank/DDBJ whole genome shotgun (WGS) entry which is preliminary data.</text>
</comment>
<name>A0A9N9EG58_9GLOM</name>
<sequence length="177" mass="20720">RWYPWVNFLHHGSIWIFIVAYLAEKTRYYSPWLKLLGIEVRRMSFQDEQEYFKRQSRRQTPEPPSTWLEACRRSLIVGLAGILNLLKVVLPMSIFFYKFLEWWYSSDYAKRIAGDSTVNVPPPEKIEPDPEGLSIPDTPNTCPLCTDELKNPTALPSGYVFCYSCIYPYVEEHGKCP</sequence>
<keyword evidence="8 16" id="KW-0863">Zinc-finger</keyword>
<evidence type="ECO:0000256" key="12">
    <source>
        <dbReference type="ARBA" id="ARBA00023136"/>
    </source>
</evidence>
<dbReference type="Gene3D" id="3.30.40.10">
    <property type="entry name" value="Zinc/RING finger domain, C3HC4 (zinc finger)"/>
    <property type="match status" value="1"/>
</dbReference>
<evidence type="ECO:0000256" key="7">
    <source>
        <dbReference type="ARBA" id="ARBA00022723"/>
    </source>
</evidence>
<comment type="similarity">
    <text evidence="3">Belongs to the pex2/pex10/pex12 family.</text>
</comment>